<dbReference type="GO" id="GO:0005524">
    <property type="term" value="F:ATP binding"/>
    <property type="evidence" value="ECO:0007669"/>
    <property type="project" value="UniProtKB-KW"/>
</dbReference>
<dbReference type="AlphaFoldDB" id="A0A667I3F1"/>
<dbReference type="Pfam" id="PF23744">
    <property type="entry name" value="ARM_LRRK2"/>
    <property type="match status" value="1"/>
</dbReference>
<keyword evidence="8" id="KW-1185">Reference proteome</keyword>
<dbReference type="Proteomes" id="UP000472241">
    <property type="component" value="Unplaced"/>
</dbReference>
<gene>
    <name evidence="7" type="primary">STKLD1</name>
</gene>
<evidence type="ECO:0000256" key="5">
    <source>
        <dbReference type="ARBA" id="ARBA00081628"/>
    </source>
</evidence>
<dbReference type="Ensembl" id="ENSLCNT00005037617.1">
    <property type="protein sequence ID" value="ENSLCNP00005033712.1"/>
    <property type="gene ID" value="ENSLCNG00005021893.1"/>
</dbReference>
<organism evidence="7 8">
    <name type="scientific">Lynx canadensis</name>
    <name type="common">Canada lynx</name>
    <name type="synonym">Felis canadensis</name>
    <dbReference type="NCBI Taxonomy" id="61383"/>
    <lineage>
        <taxon>Eukaryota</taxon>
        <taxon>Metazoa</taxon>
        <taxon>Chordata</taxon>
        <taxon>Craniata</taxon>
        <taxon>Vertebrata</taxon>
        <taxon>Euteleostomi</taxon>
        <taxon>Mammalia</taxon>
        <taxon>Eutheria</taxon>
        <taxon>Laurasiatheria</taxon>
        <taxon>Carnivora</taxon>
        <taxon>Feliformia</taxon>
        <taxon>Felidae</taxon>
        <taxon>Felinae</taxon>
        <taxon>Lynx</taxon>
    </lineage>
</organism>
<dbReference type="FunFam" id="1.25.10.10:FF:000579">
    <property type="entry name" value="Serine/threonine kinase like domain containing 1"/>
    <property type="match status" value="1"/>
</dbReference>
<evidence type="ECO:0000313" key="8">
    <source>
        <dbReference type="Proteomes" id="UP000472241"/>
    </source>
</evidence>
<dbReference type="SUPFAM" id="SSF56112">
    <property type="entry name" value="Protein kinase-like (PK-like)"/>
    <property type="match status" value="1"/>
</dbReference>
<dbReference type="CDD" id="cd00180">
    <property type="entry name" value="PKc"/>
    <property type="match status" value="1"/>
</dbReference>
<dbReference type="InterPro" id="IPR011009">
    <property type="entry name" value="Kinase-like_dom_sf"/>
</dbReference>
<dbReference type="PANTHER" id="PTHR24363">
    <property type="entry name" value="SERINE/THREONINE PROTEIN KINASE"/>
    <property type="match status" value="1"/>
</dbReference>
<evidence type="ECO:0000256" key="1">
    <source>
        <dbReference type="ARBA" id="ARBA00022741"/>
    </source>
</evidence>
<dbReference type="SUPFAM" id="SSF48371">
    <property type="entry name" value="ARM repeat"/>
    <property type="match status" value="1"/>
</dbReference>
<dbReference type="GO" id="GO:0004674">
    <property type="term" value="F:protein serine/threonine kinase activity"/>
    <property type="evidence" value="ECO:0007669"/>
    <property type="project" value="TreeGrafter"/>
</dbReference>
<dbReference type="Pfam" id="PF00069">
    <property type="entry name" value="Pkinase"/>
    <property type="match status" value="1"/>
</dbReference>
<feature type="domain" description="Protein kinase" evidence="6">
    <location>
        <begin position="34"/>
        <end position="383"/>
    </location>
</feature>
<dbReference type="InterPro" id="IPR000719">
    <property type="entry name" value="Prot_kinase_dom"/>
</dbReference>
<accession>A0A667I3F1</accession>
<dbReference type="Gene3D" id="1.10.510.10">
    <property type="entry name" value="Transferase(Phosphotransferase) domain 1"/>
    <property type="match status" value="1"/>
</dbReference>
<sequence length="645" mass="71838">MPTAPCCRVEKGLQGGGKSSRIGPRRDGLRFCLLRVLDQLSPGALGMNLVVEKTENKVKYVIKQVECIDEHQANEALEELMPLLKLRHAHISIYQELFIIWNSQISSLFLCLVMEYNHGSFQKVIEKKRETKTIIDSEWMQNMLGQVLDALEYLHHLDIIHRNLKPSNIVLSSSNHCKLQDLSSNTLMMDKAKWNVRAEEAMLLRKSLRTLPNGLRGVLETLEEKKIPNAETFGSLLPLMLRINPSERITIREVIHITFVGSNFRSSSIALSPHWQLMPDSVTDLLLGGSIASIIEVMQNFSSRPEVQLKALKRLLTMPEEQLGLPWPTELVELLTAIMKQHERILDVQLHACSLLLRTLGQALAQDPAAKVPSESSVVSVLLSCLRIHPESEQLLVTVYSVLAIISSQESASEELQEAGLFEHILEHLRTFPTNRDICVDGLSLLWALMVDAVIVNKTPLERAPVLIAEVLAAHPTDAEMAEAGCAVFWLLSLLGCIKEHQFADVVTLFLQSIRLCQDRTPLVNNAYRGLASLAKVSELAALQVAMPEEGGGGLSLIRETYRLYKDDPEVVVNICMLLAHLTSYEEILPELWASGIQPLAQEIKERFTSSLVSVSGGPTHQAPNCLYGQIWGHPPLGGHPTQTS</sequence>
<dbReference type="PROSITE" id="PS50011">
    <property type="entry name" value="PROTEIN_KINASE_DOM"/>
    <property type="match status" value="1"/>
</dbReference>
<protein>
    <recommendedName>
        <fullName evidence="3">Serine/threonine kinase-like domain-containing protein STKLD1</fullName>
    </recommendedName>
    <alternativeName>
        <fullName evidence="5">Serine/threonine kinase-like domain-containing protein 1</fullName>
    </alternativeName>
    <alternativeName>
        <fullName evidence="4">Sugen kinase 071</fullName>
    </alternativeName>
</protein>
<reference evidence="7" key="2">
    <citation type="submission" date="2025-09" db="UniProtKB">
        <authorList>
            <consortium name="Ensembl"/>
        </authorList>
    </citation>
    <scope>IDENTIFICATION</scope>
</reference>
<keyword evidence="1" id="KW-0547">Nucleotide-binding</keyword>
<dbReference type="InterPro" id="IPR056597">
    <property type="entry name" value="ARM_LRRK2"/>
</dbReference>
<dbReference type="InterPro" id="IPR011989">
    <property type="entry name" value="ARM-like"/>
</dbReference>
<reference evidence="7" key="1">
    <citation type="submission" date="2025-08" db="UniProtKB">
        <authorList>
            <consortium name="Ensembl"/>
        </authorList>
    </citation>
    <scope>IDENTIFICATION</scope>
</reference>
<dbReference type="Gene3D" id="1.25.10.10">
    <property type="entry name" value="Leucine-rich Repeat Variant"/>
    <property type="match status" value="1"/>
</dbReference>
<name>A0A667I3F1_LYNCA</name>
<dbReference type="InterPro" id="IPR016024">
    <property type="entry name" value="ARM-type_fold"/>
</dbReference>
<evidence type="ECO:0000256" key="3">
    <source>
        <dbReference type="ARBA" id="ARBA00072818"/>
    </source>
</evidence>
<dbReference type="FunFam" id="3.30.200.20:FF:000913">
    <property type="entry name" value="Serine/threonine kinase like domain containing 1"/>
    <property type="match status" value="1"/>
</dbReference>
<proteinExistence type="predicted"/>
<evidence type="ECO:0000313" key="7">
    <source>
        <dbReference type="Ensembl" id="ENSLCNP00005033712.1"/>
    </source>
</evidence>
<evidence type="ECO:0000259" key="6">
    <source>
        <dbReference type="PROSITE" id="PS50011"/>
    </source>
</evidence>
<evidence type="ECO:0000256" key="2">
    <source>
        <dbReference type="ARBA" id="ARBA00022840"/>
    </source>
</evidence>
<evidence type="ECO:0000256" key="4">
    <source>
        <dbReference type="ARBA" id="ARBA00079669"/>
    </source>
</evidence>
<dbReference type="PANTHER" id="PTHR24363:SF5">
    <property type="entry name" value="SERINE_THREONINE KINASE-LIKE DOMAIN-CONTAINING PROTEIN STKLD1"/>
    <property type="match status" value="1"/>
</dbReference>
<keyword evidence="2" id="KW-0067">ATP-binding</keyword>